<comment type="caution">
    <text evidence="2">The sequence shown here is derived from an EMBL/GenBank/DDBJ whole genome shotgun (WGS) entry which is preliminary data.</text>
</comment>
<dbReference type="SUPFAM" id="SSF140683">
    <property type="entry name" value="SP0561-like"/>
    <property type="match status" value="1"/>
</dbReference>
<dbReference type="InterPro" id="IPR038062">
    <property type="entry name" value="ScdA-like_N_sf"/>
</dbReference>
<organism evidence="2 3">
    <name type="scientific">Candidatus Caccopulliclostridium gallistercoris</name>
    <dbReference type="NCBI Taxonomy" id="2840719"/>
    <lineage>
        <taxon>Bacteria</taxon>
        <taxon>Bacillati</taxon>
        <taxon>Bacillota</taxon>
        <taxon>Clostridia</taxon>
        <taxon>Candidatus Caccopulliclostridium</taxon>
    </lineage>
</organism>
<dbReference type="PANTHER" id="PTHR39341:SF1">
    <property type="entry name" value="DUF1858 DOMAIN-CONTAINING PROTEIN"/>
    <property type="match status" value="1"/>
</dbReference>
<evidence type="ECO:0000313" key="2">
    <source>
        <dbReference type="EMBL" id="HIV00990.1"/>
    </source>
</evidence>
<reference evidence="2" key="1">
    <citation type="submission" date="2020-10" db="EMBL/GenBank/DDBJ databases">
        <authorList>
            <person name="Gilroy R."/>
        </authorList>
    </citation>
    <scope>NUCLEOTIDE SEQUENCE</scope>
    <source>
        <strain evidence="2">CHK186-9395</strain>
    </source>
</reference>
<dbReference type="Proteomes" id="UP000886861">
    <property type="component" value="Unassembled WGS sequence"/>
</dbReference>
<dbReference type="InterPro" id="IPR023883">
    <property type="entry name" value="CHP03980_redox-disulphide"/>
</dbReference>
<name>A0A9D1NDD9_9FIRM</name>
<reference evidence="2" key="2">
    <citation type="journal article" date="2021" name="PeerJ">
        <title>Extensive microbial diversity within the chicken gut microbiome revealed by metagenomics and culture.</title>
        <authorList>
            <person name="Gilroy R."/>
            <person name="Ravi A."/>
            <person name="Getino M."/>
            <person name="Pursley I."/>
            <person name="Horton D.L."/>
            <person name="Alikhan N.F."/>
            <person name="Baker D."/>
            <person name="Gharbi K."/>
            <person name="Hall N."/>
            <person name="Watson M."/>
            <person name="Adriaenssens E.M."/>
            <person name="Foster-Nyarko E."/>
            <person name="Jarju S."/>
            <person name="Secka A."/>
            <person name="Antonio M."/>
            <person name="Oren A."/>
            <person name="Chaudhuri R.R."/>
            <person name="La Ragione R."/>
            <person name="Hildebrand F."/>
            <person name="Pallen M.J."/>
        </authorList>
    </citation>
    <scope>NUCLEOTIDE SEQUENCE</scope>
    <source>
        <strain evidence="2">CHK186-9395</strain>
    </source>
</reference>
<feature type="domain" description="DUF1858" evidence="1">
    <location>
        <begin position="3"/>
        <end position="54"/>
    </location>
</feature>
<protein>
    <submittedName>
        <fullName evidence="2">DUF1858 domain-containing protein</fullName>
    </submittedName>
</protein>
<proteinExistence type="predicted"/>
<dbReference type="Gene3D" id="1.10.3910.10">
    <property type="entry name" value="SP0561-like"/>
    <property type="match status" value="1"/>
</dbReference>
<accession>A0A9D1NDD9</accession>
<sequence>MFTKNTTLGEVLKENEKYADILMGFGMHCFGCPVSQMETLEEAAEVHGIDVDFLLDKLNNAKF</sequence>
<dbReference type="AlphaFoldDB" id="A0A9D1NDD9"/>
<evidence type="ECO:0000259" key="1">
    <source>
        <dbReference type="Pfam" id="PF08984"/>
    </source>
</evidence>
<gene>
    <name evidence="2" type="ORF">IAA62_00285</name>
</gene>
<dbReference type="Pfam" id="PF08984">
    <property type="entry name" value="DUF1858"/>
    <property type="match status" value="1"/>
</dbReference>
<dbReference type="NCBIfam" id="TIGR03980">
    <property type="entry name" value="prismane_assoc"/>
    <property type="match status" value="1"/>
</dbReference>
<dbReference type="PANTHER" id="PTHR39341">
    <property type="entry name" value="BSL7085 PROTEIN"/>
    <property type="match status" value="1"/>
</dbReference>
<evidence type="ECO:0000313" key="3">
    <source>
        <dbReference type="Proteomes" id="UP000886861"/>
    </source>
</evidence>
<dbReference type="InterPro" id="IPR015077">
    <property type="entry name" value="DUF1858"/>
</dbReference>
<dbReference type="EMBL" id="DVOJ01000001">
    <property type="protein sequence ID" value="HIV00990.1"/>
    <property type="molecule type" value="Genomic_DNA"/>
</dbReference>